<reference evidence="4" key="1">
    <citation type="journal article" date="2010" name="Nat. Biotechnol.">
        <title>Draft genome sequence of the oilseed species Ricinus communis.</title>
        <authorList>
            <person name="Chan A.P."/>
            <person name="Crabtree J."/>
            <person name="Zhao Q."/>
            <person name="Lorenzi H."/>
            <person name="Orvis J."/>
            <person name="Puiu D."/>
            <person name="Melake-Berhan A."/>
            <person name="Jones K.M."/>
            <person name="Redman J."/>
            <person name="Chen G."/>
            <person name="Cahoon E.B."/>
            <person name="Gedil M."/>
            <person name="Stanke M."/>
            <person name="Haas B.J."/>
            <person name="Wortman J.R."/>
            <person name="Fraser-Liggett C.M."/>
            <person name="Ravel J."/>
            <person name="Rabinowicz P.D."/>
        </authorList>
    </citation>
    <scope>NUCLEOTIDE SEQUENCE [LARGE SCALE GENOMIC DNA]</scope>
    <source>
        <strain evidence="4">cv. Hale</strain>
    </source>
</reference>
<proteinExistence type="inferred from homology"/>
<gene>
    <name evidence="3" type="ORF">RCOM_1038390</name>
</gene>
<dbReference type="Pfam" id="PF01535">
    <property type="entry name" value="PPR"/>
    <property type="match status" value="2"/>
</dbReference>
<dbReference type="NCBIfam" id="TIGR00756">
    <property type="entry name" value="PPR"/>
    <property type="match status" value="1"/>
</dbReference>
<dbReference type="AlphaFoldDB" id="B9RJS7"/>
<name>B9RJS7_RICCO</name>
<dbReference type="InterPro" id="IPR011990">
    <property type="entry name" value="TPR-like_helical_dom_sf"/>
</dbReference>
<dbReference type="InterPro" id="IPR002885">
    <property type="entry name" value="PPR_rpt"/>
</dbReference>
<accession>B9RJS7</accession>
<organism evidence="3 4">
    <name type="scientific">Ricinus communis</name>
    <name type="common">Castor bean</name>
    <dbReference type="NCBI Taxonomy" id="3988"/>
    <lineage>
        <taxon>Eukaryota</taxon>
        <taxon>Viridiplantae</taxon>
        <taxon>Streptophyta</taxon>
        <taxon>Embryophyta</taxon>
        <taxon>Tracheophyta</taxon>
        <taxon>Spermatophyta</taxon>
        <taxon>Magnoliopsida</taxon>
        <taxon>eudicotyledons</taxon>
        <taxon>Gunneridae</taxon>
        <taxon>Pentapetalae</taxon>
        <taxon>rosids</taxon>
        <taxon>fabids</taxon>
        <taxon>Malpighiales</taxon>
        <taxon>Euphorbiaceae</taxon>
        <taxon>Acalyphoideae</taxon>
        <taxon>Acalypheae</taxon>
        <taxon>Ricinus</taxon>
    </lineage>
</organism>
<evidence type="ECO:0000256" key="1">
    <source>
        <dbReference type="ARBA" id="ARBA00007626"/>
    </source>
</evidence>
<keyword evidence="2" id="KW-0677">Repeat</keyword>
<dbReference type="Pfam" id="PF13812">
    <property type="entry name" value="PPR_3"/>
    <property type="match status" value="1"/>
</dbReference>
<dbReference type="GO" id="GO:0005739">
    <property type="term" value="C:mitochondrion"/>
    <property type="evidence" value="ECO:0000318"/>
    <property type="project" value="GO_Central"/>
</dbReference>
<dbReference type="GO" id="GO:0003729">
    <property type="term" value="F:mRNA binding"/>
    <property type="evidence" value="ECO:0007669"/>
    <property type="project" value="UniProtKB-ARBA"/>
</dbReference>
<dbReference type="eggNOG" id="KOG4197">
    <property type="taxonomic scope" value="Eukaryota"/>
</dbReference>
<dbReference type="Proteomes" id="UP000008311">
    <property type="component" value="Unassembled WGS sequence"/>
</dbReference>
<dbReference type="InParanoid" id="B9RJS7"/>
<dbReference type="Gene3D" id="1.25.40.10">
    <property type="entry name" value="Tetratricopeptide repeat domain"/>
    <property type="match status" value="2"/>
</dbReference>
<sequence length="496" mass="56964">MNVLFDRSGDIQFKNRSLSTSPKNGYTNSNLKNQIMKLKSPGLNITSILQKWIDNGHKVTVSQLRYINGLLVKSKRYKHALEIFTWMETQKNFRMSVSDYALRLELIIKVNGIEEAEEYFNFIPHDSVTRKAASFALLHGYVKVKDVVKAEALMMKLYNLGLIVNCYPFNEMMKLYMATSQYEKVALVIDQMKRNKIALNLLSYNLWMSSYGEVSKVVKVELVYKEMVNDDNVEVGWSTLATLANIYTKAGIVDKALLALKNAEKILSTSHLLGYFFLMTQYSSLKNKEGVQRLWEACKGVNGRITCANYMCVLSCLVKVGDLLEAEKVFRDWELNCRKYDIRVSNVLLGAYVRKGLMNKAESLHLHTLDRGGCPNYKTLEILMEGWVKSQKMDKAIDAMTQAISMLEHCHWRPSHGIIMSIAEHLERNRNFEDANHFIQVIHHLGVASLPLYKVLLRMHLHAQRAAFDILKMMEKDKIELDDETSALVQAFNLYV</sequence>
<dbReference type="PANTHER" id="PTHR45717">
    <property type="entry name" value="OS12G0527900 PROTEIN"/>
    <property type="match status" value="1"/>
</dbReference>
<evidence type="ECO:0000256" key="2">
    <source>
        <dbReference type="ARBA" id="ARBA00022737"/>
    </source>
</evidence>
<dbReference type="FunCoup" id="B9RJS7">
    <property type="interactions" value="551"/>
</dbReference>
<dbReference type="STRING" id="3988.B9RJS7"/>
<dbReference type="PANTHER" id="PTHR45717:SF13">
    <property type="entry name" value="OS02G0796400 PROTEIN"/>
    <property type="match status" value="1"/>
</dbReference>
<dbReference type="EMBL" id="EQ973783">
    <property type="protein sequence ID" value="EEF48579.1"/>
    <property type="molecule type" value="Genomic_DNA"/>
</dbReference>
<evidence type="ECO:0000313" key="4">
    <source>
        <dbReference type="Proteomes" id="UP000008311"/>
    </source>
</evidence>
<keyword evidence="4" id="KW-1185">Reference proteome</keyword>
<comment type="similarity">
    <text evidence="1">Belongs to the PPR family. P subfamily.</text>
</comment>
<protein>
    <submittedName>
        <fullName evidence="3">Pentatricopeptide repeat-containing protein, putative</fullName>
    </submittedName>
</protein>
<evidence type="ECO:0000313" key="3">
    <source>
        <dbReference type="EMBL" id="EEF48579.1"/>
    </source>
</evidence>